<sequence>MSDCVQVNLRITTNSNQGNRKYMEDTYAIALQRLNPTDKESPISLAYFGIFDGHGGKEAAEFARQHLCQHILEHDEFWSETSDDKQILGAIRKGFLSCHNDMWNHVEKWAKTSSGLTSTSGCTASVIFVRGNKLYIGHVGDSSIVIGEGDTLYKCWKANRITRDHKPEDPSELKRIRESGGNVLCKAGVHRVVWNRQKLITSSNYYRNEHLRTTVEYDQIPFLAVSRALGDLWSLNKQTNLYSVSPEPELTVIEIDPNKHRCLVLASDGLWNMITPEVAVEIVRNCDVKTEEMILNSEDDDDRPFRNPSHELVQKALVLWRERMLRADNITCITVMLDPPGPPFSECILNKKKQMSLSTSSACLEDTDETSPMNTDQTPRRPKIGVQRKEHILTPISNGSTPIRTPKRPASDDVTEIFDDTPRRKLIKINQQKENDTSPVLTTEQVLPSIPLTNNDEDFSPEIQQAPTAFTLDDDLTRKVEECFRNNPNEQQSDIEMMDADEPNSNNNAKQKPSTRRRSRFRFSFSNNHHSPEQQQQQQQQDEEDLTKKSRLFRTHSASIINHENDDKINATRRRKSYSTTGLANELKNIPNNPTEQIPNIDKKSTKAKPSLANRMWNVHSRFLARTVWVRNGEVDLAYRALNRVLNNEEVFKTARLWERYEKPFRKRGRLCYEKAHEIYNNEMERKIKFLMRKNRANPWPWN</sequence>
<dbReference type="Pfam" id="PF00481">
    <property type="entry name" value="PP2C"/>
    <property type="match status" value="1"/>
</dbReference>
<accession>A0A819CES6</accession>
<dbReference type="PROSITE" id="PS51746">
    <property type="entry name" value="PPM_2"/>
    <property type="match status" value="1"/>
</dbReference>
<dbReference type="InterPro" id="IPR001911">
    <property type="entry name" value="Ribosomal_bS21"/>
</dbReference>
<evidence type="ECO:0000256" key="6">
    <source>
        <dbReference type="ARBA" id="ARBA00023274"/>
    </source>
</evidence>
<reference evidence="10" key="1">
    <citation type="submission" date="2021-02" db="EMBL/GenBank/DDBJ databases">
        <authorList>
            <person name="Nowell W R."/>
        </authorList>
    </citation>
    <scope>NUCLEOTIDE SEQUENCE</scope>
</reference>
<feature type="region of interest" description="Disordered" evidence="8">
    <location>
        <begin position="396"/>
        <end position="419"/>
    </location>
</feature>
<dbReference type="GO" id="GO:0046872">
    <property type="term" value="F:metal ion binding"/>
    <property type="evidence" value="ECO:0007669"/>
    <property type="project" value="UniProtKB-KW"/>
</dbReference>
<proteinExistence type="inferred from homology"/>
<dbReference type="InterPro" id="IPR015655">
    <property type="entry name" value="PP2C"/>
</dbReference>
<evidence type="ECO:0000256" key="5">
    <source>
        <dbReference type="ARBA" id="ARBA00022980"/>
    </source>
</evidence>
<gene>
    <name evidence="10" type="ORF">OKA104_LOCUS19049</name>
</gene>
<organism evidence="10 11">
    <name type="scientific">Adineta steineri</name>
    <dbReference type="NCBI Taxonomy" id="433720"/>
    <lineage>
        <taxon>Eukaryota</taxon>
        <taxon>Metazoa</taxon>
        <taxon>Spiralia</taxon>
        <taxon>Gnathifera</taxon>
        <taxon>Rotifera</taxon>
        <taxon>Eurotatoria</taxon>
        <taxon>Bdelloidea</taxon>
        <taxon>Adinetida</taxon>
        <taxon>Adinetidae</taxon>
        <taxon>Adineta</taxon>
    </lineage>
</organism>
<feature type="compositionally biased region" description="Polar residues" evidence="8">
    <location>
        <begin position="503"/>
        <end position="512"/>
    </location>
</feature>
<dbReference type="GO" id="GO:0006412">
    <property type="term" value="P:translation"/>
    <property type="evidence" value="ECO:0007669"/>
    <property type="project" value="InterPro"/>
</dbReference>
<keyword evidence="6" id="KW-0687">Ribonucleoprotein</keyword>
<keyword evidence="5" id="KW-0689">Ribosomal protein</keyword>
<dbReference type="SUPFAM" id="SSF81606">
    <property type="entry name" value="PP2C-like"/>
    <property type="match status" value="1"/>
</dbReference>
<evidence type="ECO:0000256" key="2">
    <source>
        <dbReference type="ARBA" id="ARBA00022723"/>
    </source>
</evidence>
<dbReference type="PROSITE" id="PS01032">
    <property type="entry name" value="PPM_1"/>
    <property type="match status" value="1"/>
</dbReference>
<dbReference type="GO" id="GO:0003735">
    <property type="term" value="F:structural constituent of ribosome"/>
    <property type="evidence" value="ECO:0007669"/>
    <property type="project" value="InterPro"/>
</dbReference>
<keyword evidence="3 7" id="KW-0378">Hydrolase</keyword>
<dbReference type="GO" id="GO:0005840">
    <property type="term" value="C:ribosome"/>
    <property type="evidence" value="ECO:0007669"/>
    <property type="project" value="UniProtKB-KW"/>
</dbReference>
<dbReference type="CDD" id="cd00143">
    <property type="entry name" value="PP2Cc"/>
    <property type="match status" value="1"/>
</dbReference>
<name>A0A819CES6_9BILA</name>
<comment type="similarity">
    <text evidence="1">Belongs to the bacterial ribosomal protein bS21 family.</text>
</comment>
<evidence type="ECO:0000256" key="4">
    <source>
        <dbReference type="ARBA" id="ARBA00022912"/>
    </source>
</evidence>
<dbReference type="NCBIfam" id="TIGR00030">
    <property type="entry name" value="S21p"/>
    <property type="match status" value="1"/>
</dbReference>
<evidence type="ECO:0000256" key="7">
    <source>
        <dbReference type="RuleBase" id="RU003465"/>
    </source>
</evidence>
<comment type="similarity">
    <text evidence="7">Belongs to the PP2C family.</text>
</comment>
<dbReference type="GO" id="GO:0004722">
    <property type="term" value="F:protein serine/threonine phosphatase activity"/>
    <property type="evidence" value="ECO:0007669"/>
    <property type="project" value="InterPro"/>
</dbReference>
<evidence type="ECO:0000259" key="9">
    <source>
        <dbReference type="PROSITE" id="PS51746"/>
    </source>
</evidence>
<evidence type="ECO:0000256" key="3">
    <source>
        <dbReference type="ARBA" id="ARBA00022801"/>
    </source>
</evidence>
<evidence type="ECO:0000313" key="11">
    <source>
        <dbReference type="Proteomes" id="UP000663881"/>
    </source>
</evidence>
<evidence type="ECO:0000256" key="1">
    <source>
        <dbReference type="ARBA" id="ARBA00006640"/>
    </source>
</evidence>
<dbReference type="Proteomes" id="UP000663881">
    <property type="component" value="Unassembled WGS sequence"/>
</dbReference>
<evidence type="ECO:0000256" key="8">
    <source>
        <dbReference type="SAM" id="MobiDB-lite"/>
    </source>
</evidence>
<dbReference type="PANTHER" id="PTHR47992">
    <property type="entry name" value="PROTEIN PHOSPHATASE"/>
    <property type="match status" value="1"/>
</dbReference>
<feature type="region of interest" description="Disordered" evidence="8">
    <location>
        <begin position="486"/>
        <end position="583"/>
    </location>
</feature>
<dbReference type="SMART" id="SM00332">
    <property type="entry name" value="PP2Cc"/>
    <property type="match status" value="1"/>
</dbReference>
<dbReference type="Gene3D" id="3.60.40.10">
    <property type="entry name" value="PPM-type phosphatase domain"/>
    <property type="match status" value="1"/>
</dbReference>
<dbReference type="InterPro" id="IPR036457">
    <property type="entry name" value="PPM-type-like_dom_sf"/>
</dbReference>
<feature type="domain" description="PPM-type phosphatase" evidence="9">
    <location>
        <begin position="10"/>
        <end position="337"/>
    </location>
</feature>
<dbReference type="AlphaFoldDB" id="A0A819CES6"/>
<dbReference type="FunFam" id="3.60.40.10:FF:000060">
    <property type="entry name" value="Protein phosphatase 2c"/>
    <property type="match status" value="1"/>
</dbReference>
<evidence type="ECO:0000313" key="10">
    <source>
        <dbReference type="EMBL" id="CAF3810790.1"/>
    </source>
</evidence>
<dbReference type="Pfam" id="PF01165">
    <property type="entry name" value="Ribosomal_S21"/>
    <property type="match status" value="1"/>
</dbReference>
<dbReference type="EMBL" id="CAJOAY010001210">
    <property type="protein sequence ID" value="CAF3810790.1"/>
    <property type="molecule type" value="Genomic_DNA"/>
</dbReference>
<keyword evidence="2" id="KW-0479">Metal-binding</keyword>
<dbReference type="InterPro" id="IPR000222">
    <property type="entry name" value="PP2C_BS"/>
</dbReference>
<protein>
    <recommendedName>
        <fullName evidence="9">PPM-type phosphatase domain-containing protein</fullName>
    </recommendedName>
</protein>
<comment type="caution">
    <text evidence="10">The sequence shown here is derived from an EMBL/GenBank/DDBJ whole genome shotgun (WGS) entry which is preliminary data.</text>
</comment>
<keyword evidence="4 7" id="KW-0904">Protein phosphatase</keyword>
<dbReference type="InterPro" id="IPR001932">
    <property type="entry name" value="PPM-type_phosphatase-like_dom"/>
</dbReference>
<dbReference type="GO" id="GO:1990904">
    <property type="term" value="C:ribonucleoprotein complex"/>
    <property type="evidence" value="ECO:0007669"/>
    <property type="project" value="UniProtKB-KW"/>
</dbReference>